<evidence type="ECO:0000313" key="3">
    <source>
        <dbReference type="Proteomes" id="UP000075476"/>
    </source>
</evidence>
<evidence type="ECO:0000259" key="1">
    <source>
        <dbReference type="Pfam" id="PF19789"/>
    </source>
</evidence>
<dbReference type="EMBL" id="LOMO01000001">
    <property type="protein sequence ID" value="KXY51028.1"/>
    <property type="molecule type" value="Genomic_DNA"/>
</dbReference>
<dbReference type="AlphaFoldDB" id="A0A9X0MJJ5"/>
<gene>
    <name evidence="2" type="ORF">AT268_31445</name>
</gene>
<reference evidence="2 3" key="1">
    <citation type="submission" date="2015-12" db="EMBL/GenBank/DDBJ databases">
        <title>Bacillus cereus Group isolate.</title>
        <authorList>
            <person name="Kovac J."/>
        </authorList>
    </citation>
    <scope>NUCLEOTIDE SEQUENCE [LARGE SCALE GENOMIC DNA]</scope>
    <source>
        <strain evidence="2 3">FSL K6-0073</strain>
    </source>
</reference>
<evidence type="ECO:0000313" key="2">
    <source>
        <dbReference type="EMBL" id="KXY51028.1"/>
    </source>
</evidence>
<dbReference type="Pfam" id="PF19789">
    <property type="entry name" value="DUF6273"/>
    <property type="match status" value="1"/>
</dbReference>
<accession>A0A9X0MJJ5</accession>
<dbReference type="InterPro" id="IPR046240">
    <property type="entry name" value="DUF6273"/>
</dbReference>
<name>A0A9X0MJJ5_BACCE</name>
<feature type="domain" description="DUF6273" evidence="1">
    <location>
        <begin position="40"/>
        <end position="127"/>
    </location>
</feature>
<dbReference type="RefSeq" id="WP_061662369.1">
    <property type="nucleotide sequence ID" value="NZ_LOMO01000001.1"/>
</dbReference>
<dbReference type="NCBIfam" id="NF047446">
    <property type="entry name" value="barrel_OmpL47"/>
    <property type="match status" value="1"/>
</dbReference>
<organism evidence="2 3">
    <name type="scientific">Bacillus cereus</name>
    <dbReference type="NCBI Taxonomy" id="1396"/>
    <lineage>
        <taxon>Bacteria</taxon>
        <taxon>Bacillati</taxon>
        <taxon>Bacillota</taxon>
        <taxon>Bacilli</taxon>
        <taxon>Bacillales</taxon>
        <taxon>Bacillaceae</taxon>
        <taxon>Bacillus</taxon>
        <taxon>Bacillus cereus group</taxon>
    </lineage>
</organism>
<comment type="caution">
    <text evidence="2">The sequence shown here is derived from an EMBL/GenBank/DDBJ whole genome shotgun (WGS) entry which is preliminary data.</text>
</comment>
<proteinExistence type="predicted"/>
<dbReference type="Proteomes" id="UP000075476">
    <property type="component" value="Unassembled WGS sequence"/>
</dbReference>
<dbReference type="InterPro" id="IPR058094">
    <property type="entry name" value="Ig-like_OmpL47-like"/>
</dbReference>
<sequence length="874" mass="99467">MNTFKKIVSSFLGISLLTIQCQPIYADGVKENELIQPSMQSRKTYGSNYWTTSNIREWLNTDKSYIKYTNQAPSSDKLGNFAYDKEPGFLSNFNVEEQDAIAVTKHRVYVSTTDAQAGMKDGGNTSQSDVAYPNQSMTFSLNGLLNNNKNFFYKMENDKVFFLNAYEAYSYLQKRGWSLPKELTPEAQKKHSYYNNYEHWMLSGGRANIGYDLTFLITPDSSRSLVFGYTNRLGGVVPAIHIKPDYKFPNGKIAKDIQIGEKLLFGNYNGAPIEWEVVNKTEEGFPLLLSEKIIDLKHYDAPGDEAYKYSEVVDFQKEDVNIVEEPYRNINNSKDITPPDFKILNEDKLNKRSNDEFTLELEASDESDIEYVILPNGNKVYNKRVSYTMSENKEYLFIAKDKVGNFRYFVIPVGNINIPPKVIINPSANGWTNKDVTVDISASNDVGSAFAEKIQNNRDRTEAMWPNYTTYKGKRIRISGDVEFIEAKKPVGDYFTGMGFIFTSVNKSGSEYNLQKNYHLPIRYSLKELQEKKKAHFDQVFTVPDYYYKDLIPWSQINVDAQDTNYKVEWTNVRYELLDKDDFAIEKIILPSGNSIGEKSYKDTLTKEGSYTYQVLDNRGMITKKDVEVKIDKTLPTIQVDGISDKWTNQDVKLNVTVSDSQSGVAKTILPNGSETTSTSFEFVAKTNGDYQFQTYDKAGNVAIKKVAIRNIDKLQPYHHIQSAFLLDEKHNVDKSGREIRVIAKDDESGVDSIQLPSGEWVQGDTVKINVYENGEYPFKLKDNAGNIKEITSKISDLEKVSISGIQKIEYKLDGAENKGWTNYMEPFFIKKEGLTTITSRAYDKAGNISSEKSKVVKLDKTKPINNGILITLE</sequence>
<protein>
    <recommendedName>
        <fullName evidence="1">DUF6273 domain-containing protein</fullName>
    </recommendedName>
</protein>